<evidence type="ECO:0000256" key="2">
    <source>
        <dbReference type="ARBA" id="ARBA00022729"/>
    </source>
</evidence>
<comment type="caution">
    <text evidence="6">The sequence shown here is derived from an EMBL/GenBank/DDBJ whole genome shotgun (WGS) entry which is preliminary data.</text>
</comment>
<feature type="domain" description="Fimbrial-type adhesion" evidence="5">
    <location>
        <begin position="211"/>
        <end position="363"/>
    </location>
</feature>
<organism evidence="6 7">
    <name type="scientific">Rahnella bonaserana</name>
    <dbReference type="NCBI Taxonomy" id="2816248"/>
    <lineage>
        <taxon>Bacteria</taxon>
        <taxon>Pseudomonadati</taxon>
        <taxon>Pseudomonadota</taxon>
        <taxon>Gammaproteobacteria</taxon>
        <taxon>Enterobacterales</taxon>
        <taxon>Yersiniaceae</taxon>
        <taxon>Rahnella</taxon>
    </lineage>
</organism>
<comment type="subcellular location">
    <subcellularLocation>
        <location evidence="1">Fimbrium</location>
    </subcellularLocation>
</comment>
<gene>
    <name evidence="6" type="ORF">J1778_04445</name>
</gene>
<dbReference type="PROSITE" id="PS51257">
    <property type="entry name" value="PROKAR_LIPOPROTEIN"/>
    <property type="match status" value="1"/>
</dbReference>
<evidence type="ECO:0000313" key="6">
    <source>
        <dbReference type="EMBL" id="MBU9854532.1"/>
    </source>
</evidence>
<evidence type="ECO:0000259" key="5">
    <source>
        <dbReference type="Pfam" id="PF00419"/>
    </source>
</evidence>
<keyword evidence="3" id="KW-0281">Fimbrium</keyword>
<protein>
    <submittedName>
        <fullName evidence="6">Fimbrial protein</fullName>
    </submittedName>
</protein>
<keyword evidence="7" id="KW-1185">Reference proteome</keyword>
<dbReference type="Proteomes" id="UP000734343">
    <property type="component" value="Unassembled WGS sequence"/>
</dbReference>
<evidence type="ECO:0000256" key="4">
    <source>
        <dbReference type="SAM" id="SignalP"/>
    </source>
</evidence>
<feature type="signal peptide" evidence="4">
    <location>
        <begin position="1"/>
        <end position="27"/>
    </location>
</feature>
<keyword evidence="2 4" id="KW-0732">Signal</keyword>
<accession>A0ABS6LR60</accession>
<dbReference type="InterPro" id="IPR000259">
    <property type="entry name" value="Adhesion_dom_fimbrial"/>
</dbReference>
<name>A0ABS6LR60_9GAMM</name>
<dbReference type="PANTHER" id="PTHR33420">
    <property type="entry name" value="FIMBRIAL SUBUNIT ELFA-RELATED"/>
    <property type="match status" value="1"/>
</dbReference>
<reference evidence="6 7" key="1">
    <citation type="submission" date="2021-03" db="EMBL/GenBank/DDBJ databases">
        <title>Five novel Rahnella species.</title>
        <authorList>
            <person name="Brady C."/>
            <person name="Asselin J."/>
            <person name="Beer S."/>
            <person name="Bruberg M.B."/>
            <person name="Crampton B."/>
            <person name="Venter S."/>
            <person name="Arnold D."/>
            <person name="Denman S."/>
        </authorList>
    </citation>
    <scope>NUCLEOTIDE SEQUENCE [LARGE SCALE GENOMIC DNA]</scope>
    <source>
        <strain evidence="6 7">H11b</strain>
    </source>
</reference>
<dbReference type="InterPro" id="IPR050263">
    <property type="entry name" value="Bact_Fimbrial_Adh_Pro"/>
</dbReference>
<proteinExistence type="predicted"/>
<evidence type="ECO:0000256" key="3">
    <source>
        <dbReference type="ARBA" id="ARBA00023263"/>
    </source>
</evidence>
<dbReference type="Pfam" id="PF00419">
    <property type="entry name" value="Fimbrial"/>
    <property type="match status" value="1"/>
</dbReference>
<evidence type="ECO:0000256" key="1">
    <source>
        <dbReference type="ARBA" id="ARBA00004561"/>
    </source>
</evidence>
<dbReference type="PANTHER" id="PTHR33420:SF31">
    <property type="entry name" value="TYPE 1 FIMBRIN D-MANNOSE SPECIFIC ADHESIN"/>
    <property type="match status" value="1"/>
</dbReference>
<sequence>MKIKDRMSIFSLLTVMLGSIYASPSFATSASCEPLNGSPQSYDNNMLENMKATDNEVGHTYETAFNAGQESYQITCDCSPADATSDSVLILYTLKTPLPSGNTFGFQKLNDHMDVKTSIFIPKTAGAVSVPATKISDSTRHRDADNNGICSLQTTQDHLTTGSQGQLIFSITKPFIGQLDIPRTAVAEVYATSATSSTNTPKSTSPVAVVYISGTITVPQSCEINKGETIMVDFGYIGAGDMTKVKQPPVNYRANTFDIVYDCTQNGLPTVPPGNKLTMTLEGDDVVDQYYLVGRRRPSDNVADIGITVLNDSGTSIPFKSGILPMNQTGAGKVTLMAYPVNLIGGVLESGDFDASATLQIDIK</sequence>
<feature type="chain" id="PRO_5047252148" evidence="4">
    <location>
        <begin position="28"/>
        <end position="364"/>
    </location>
</feature>
<evidence type="ECO:0000313" key="7">
    <source>
        <dbReference type="Proteomes" id="UP000734343"/>
    </source>
</evidence>
<dbReference type="EMBL" id="JAFMOW010000053">
    <property type="protein sequence ID" value="MBU9854532.1"/>
    <property type="molecule type" value="Genomic_DNA"/>
</dbReference>